<dbReference type="Proteomes" id="UP000179807">
    <property type="component" value="Unassembled WGS sequence"/>
</dbReference>
<evidence type="ECO:0000256" key="1">
    <source>
        <dbReference type="SAM" id="Coils"/>
    </source>
</evidence>
<comment type="caution">
    <text evidence="2">The sequence shown here is derived from an EMBL/GenBank/DDBJ whole genome shotgun (WGS) entry which is preliminary data.</text>
</comment>
<gene>
    <name evidence="2" type="ORF">TRFO_32795</name>
</gene>
<accession>A0A1J4JSI1</accession>
<organism evidence="2 3">
    <name type="scientific">Tritrichomonas foetus</name>
    <dbReference type="NCBI Taxonomy" id="1144522"/>
    <lineage>
        <taxon>Eukaryota</taxon>
        <taxon>Metamonada</taxon>
        <taxon>Parabasalia</taxon>
        <taxon>Tritrichomonadida</taxon>
        <taxon>Tritrichomonadidae</taxon>
        <taxon>Tritrichomonas</taxon>
    </lineage>
</organism>
<name>A0A1J4JSI1_9EUKA</name>
<evidence type="ECO:0000313" key="3">
    <source>
        <dbReference type="Proteomes" id="UP000179807"/>
    </source>
</evidence>
<dbReference type="RefSeq" id="XP_068353620.1">
    <property type="nucleotide sequence ID" value="XM_068508696.1"/>
</dbReference>
<dbReference type="AlphaFoldDB" id="A0A1J4JSI1"/>
<sequence>MSSSIYEDDDKFSFCSATFRSHARASSFIGSSAEIDQDFNDNSSLTEVLSSKNELKTKYEAAKLTQQQYKDREQKLKNKIDKMNQNGNKSLSMLEAKKNDLTKTNYELKEQLNSLPPYEFLQERLRELSKILEEQAHIKHPTSFLDAIPLQEIGLLYNGESLAILPQRLQSLISKLNSLTNKTDTNGENTAEERRLMNQIRLLERSSPDSYTRAHYQCQQLEDEVEKLRAEVELLKNRQEKRNLAPPISFEEIAEIVETAGGDPRKIHLIRGSLYKYESELFHIELRFQRIYAVTKEIEIPLGSFIKTFLKNSLMTAKRKYNSLM</sequence>
<dbReference type="GeneID" id="94843400"/>
<protein>
    <submittedName>
        <fullName evidence="2">Uncharacterized protein</fullName>
    </submittedName>
</protein>
<keyword evidence="1" id="KW-0175">Coiled coil</keyword>
<keyword evidence="3" id="KW-1185">Reference proteome</keyword>
<proteinExistence type="predicted"/>
<feature type="coiled-coil region" evidence="1">
    <location>
        <begin position="211"/>
        <end position="245"/>
    </location>
</feature>
<evidence type="ECO:0000313" key="2">
    <source>
        <dbReference type="EMBL" id="OHT00484.1"/>
    </source>
</evidence>
<dbReference type="EMBL" id="MLAK01000952">
    <property type="protein sequence ID" value="OHT00484.1"/>
    <property type="molecule type" value="Genomic_DNA"/>
</dbReference>
<dbReference type="VEuPathDB" id="TrichDB:TRFO_32795"/>
<reference evidence="2" key="1">
    <citation type="submission" date="2016-10" db="EMBL/GenBank/DDBJ databases">
        <authorList>
            <person name="Benchimol M."/>
            <person name="Almeida L.G."/>
            <person name="Vasconcelos A.T."/>
            <person name="Perreira-Neves A."/>
            <person name="Rosa I.A."/>
            <person name="Tasca T."/>
            <person name="Bogo M.R."/>
            <person name="de Souza W."/>
        </authorList>
    </citation>
    <scope>NUCLEOTIDE SEQUENCE [LARGE SCALE GENOMIC DNA]</scope>
    <source>
        <strain evidence="2">K</strain>
    </source>
</reference>
<feature type="coiled-coil region" evidence="1">
    <location>
        <begin position="52"/>
        <end position="138"/>
    </location>
</feature>